<evidence type="ECO:0000256" key="1">
    <source>
        <dbReference type="ARBA" id="ARBA00000707"/>
    </source>
</evidence>
<dbReference type="GO" id="GO:0004843">
    <property type="term" value="F:cysteine-type deubiquitinase activity"/>
    <property type="evidence" value="ECO:0007669"/>
    <property type="project" value="UniProtKB-UniRule"/>
</dbReference>
<dbReference type="InterPro" id="IPR036959">
    <property type="entry name" value="Peptidase_C12_UCH_sf"/>
</dbReference>
<dbReference type="InterPro" id="IPR038765">
    <property type="entry name" value="Papain-like_cys_pep_sf"/>
</dbReference>
<dbReference type="GO" id="GO:0005737">
    <property type="term" value="C:cytoplasm"/>
    <property type="evidence" value="ECO:0007669"/>
    <property type="project" value="TreeGrafter"/>
</dbReference>
<comment type="caution">
    <text evidence="13">The sequence shown here is derived from an EMBL/GenBank/DDBJ whole genome shotgun (WGS) entry which is preliminary data.</text>
</comment>
<dbReference type="PROSITE" id="PS00140">
    <property type="entry name" value="UCH_1"/>
    <property type="match status" value="1"/>
</dbReference>
<feature type="site" description="Transition state stabilizer" evidence="10">
    <location>
        <position position="90"/>
    </location>
</feature>
<gene>
    <name evidence="13" type="ORF">LARSCL_LOCUS13841</name>
</gene>
<proteinExistence type="inferred from homology"/>
<dbReference type="FunFam" id="3.40.532.10:FF:000006">
    <property type="entry name" value="Ubiquitin carboxyl-terminal hydrolase"/>
    <property type="match status" value="1"/>
</dbReference>
<evidence type="ECO:0000256" key="4">
    <source>
        <dbReference type="ARBA" id="ARBA00022670"/>
    </source>
</evidence>
<reference evidence="13 14" key="1">
    <citation type="submission" date="2024-04" db="EMBL/GenBank/DDBJ databases">
        <authorList>
            <person name="Rising A."/>
            <person name="Reimegard J."/>
            <person name="Sonavane S."/>
            <person name="Akerstrom W."/>
            <person name="Nylinder S."/>
            <person name="Hedman E."/>
            <person name="Kallberg Y."/>
        </authorList>
    </citation>
    <scope>NUCLEOTIDE SEQUENCE [LARGE SCALE GENOMIC DNA]</scope>
</reference>
<dbReference type="EC" id="3.4.19.12" evidence="3 11"/>
<dbReference type="SUPFAM" id="SSF54001">
    <property type="entry name" value="Cysteine proteinases"/>
    <property type="match status" value="1"/>
</dbReference>
<comment type="catalytic activity">
    <reaction evidence="1 10 11">
        <text>Thiol-dependent hydrolysis of ester, thioester, amide, peptide and isopeptide bonds formed by the C-terminal Gly of ubiquitin (a 76-residue protein attached to proteins as an intracellular targeting signal).</text>
        <dbReference type="EC" id="3.4.19.12"/>
    </reaction>
</comment>
<dbReference type="PRINTS" id="PR00707">
    <property type="entry name" value="UBCTHYDRLASE"/>
</dbReference>
<organism evidence="13 14">
    <name type="scientific">Larinioides sclopetarius</name>
    <dbReference type="NCBI Taxonomy" id="280406"/>
    <lineage>
        <taxon>Eukaryota</taxon>
        <taxon>Metazoa</taxon>
        <taxon>Ecdysozoa</taxon>
        <taxon>Arthropoda</taxon>
        <taxon>Chelicerata</taxon>
        <taxon>Arachnida</taxon>
        <taxon>Araneae</taxon>
        <taxon>Araneomorphae</taxon>
        <taxon>Entelegynae</taxon>
        <taxon>Araneoidea</taxon>
        <taxon>Araneidae</taxon>
        <taxon>Larinioides</taxon>
    </lineage>
</organism>
<dbReference type="Proteomes" id="UP001497382">
    <property type="component" value="Unassembled WGS sequence"/>
</dbReference>
<comment type="similarity">
    <text evidence="2 10 11">Belongs to the peptidase C12 family.</text>
</comment>
<dbReference type="PANTHER" id="PTHR10589:SF17">
    <property type="entry name" value="UBIQUITIN CARBOXYL-TERMINAL HYDROLASE"/>
    <property type="match status" value="1"/>
</dbReference>
<evidence type="ECO:0000313" key="13">
    <source>
        <dbReference type="EMBL" id="CAL1285658.1"/>
    </source>
</evidence>
<keyword evidence="14" id="KW-1185">Reference proteome</keyword>
<feature type="active site" description="Proton donor" evidence="10">
    <location>
        <position position="170"/>
    </location>
</feature>
<keyword evidence="4 10" id="KW-0645">Protease</keyword>
<evidence type="ECO:0000256" key="2">
    <source>
        <dbReference type="ARBA" id="ARBA00009326"/>
    </source>
</evidence>
<dbReference type="CDD" id="cd09616">
    <property type="entry name" value="Peptidase_C12_UCH_L1_L3"/>
    <property type="match status" value="1"/>
</dbReference>
<feature type="site" description="Important for enzyme activity" evidence="10">
    <location>
        <position position="185"/>
    </location>
</feature>
<evidence type="ECO:0000259" key="12">
    <source>
        <dbReference type="PROSITE" id="PS52048"/>
    </source>
</evidence>
<keyword evidence="7 10" id="KW-0788">Thiol protease</keyword>
<evidence type="ECO:0000256" key="3">
    <source>
        <dbReference type="ARBA" id="ARBA00012759"/>
    </source>
</evidence>
<evidence type="ECO:0000256" key="5">
    <source>
        <dbReference type="ARBA" id="ARBA00022786"/>
    </source>
</evidence>
<dbReference type="Pfam" id="PF01088">
    <property type="entry name" value="Peptidase_C12"/>
    <property type="match status" value="1"/>
</dbReference>
<keyword evidence="6 10" id="KW-0378">Hydrolase</keyword>
<name>A0AAV2ANU2_9ARAC</name>
<accession>A0AAV2ANU2</accession>
<sequence>MSSIKWLPLESNPEVMNNFLENLGVPSSYGISDIFSLDDELLQMVPGPVLAVLLLFPVSEKYEEYCKQQEEIVQSGGEQKQDPDLYFMYQTIRNACGTVALIHAVANCSDKLDLKPDSVLRKFIDQTKSLSPKEKAEILENSEQISTAHESSAEQGQTEAPSLDDKCNLHFIALVQVNSKLYELDGRKSSPVLHGATSPESFLKDAAKVCKEYMARDPENLNFTALAFGAL</sequence>
<dbReference type="Gene3D" id="3.40.532.10">
    <property type="entry name" value="Peptidase C12, ubiquitin carboxyl-terminal hydrolase"/>
    <property type="match status" value="1"/>
</dbReference>
<dbReference type="PROSITE" id="PS52048">
    <property type="entry name" value="UCH_DOMAIN"/>
    <property type="match status" value="1"/>
</dbReference>
<dbReference type="AlphaFoldDB" id="A0AAV2ANU2"/>
<comment type="function">
    <text evidence="8">Ubiquitin-protein hydrolase is involved both in the processing of ubiquitin precursors and of ubiquitinated proteins. This enzyme is a thiol protease that recognizes and hydrolyzes a peptide bond at the C-terminal glycine of ubiquitin.</text>
</comment>
<dbReference type="InterPro" id="IPR057254">
    <property type="entry name" value="UCH_AS"/>
</dbReference>
<feature type="active site" description="Nucleophile" evidence="10">
    <location>
        <position position="96"/>
    </location>
</feature>
<keyword evidence="5 10" id="KW-0833">Ubl conjugation pathway</keyword>
<evidence type="ECO:0000256" key="9">
    <source>
        <dbReference type="ARBA" id="ARBA00073226"/>
    </source>
</evidence>
<evidence type="ECO:0000256" key="8">
    <source>
        <dbReference type="ARBA" id="ARBA00055560"/>
    </source>
</evidence>
<dbReference type="EMBL" id="CAXIEN010000193">
    <property type="protein sequence ID" value="CAL1285658.1"/>
    <property type="molecule type" value="Genomic_DNA"/>
</dbReference>
<evidence type="ECO:0000256" key="10">
    <source>
        <dbReference type="PROSITE-ProRule" id="PRU01393"/>
    </source>
</evidence>
<evidence type="ECO:0000256" key="6">
    <source>
        <dbReference type="ARBA" id="ARBA00022801"/>
    </source>
</evidence>
<evidence type="ECO:0000256" key="7">
    <source>
        <dbReference type="ARBA" id="ARBA00022807"/>
    </source>
</evidence>
<dbReference type="GO" id="GO:0016579">
    <property type="term" value="P:protein deubiquitination"/>
    <property type="evidence" value="ECO:0007669"/>
    <property type="project" value="TreeGrafter"/>
</dbReference>
<evidence type="ECO:0000313" key="14">
    <source>
        <dbReference type="Proteomes" id="UP001497382"/>
    </source>
</evidence>
<dbReference type="GO" id="GO:0006511">
    <property type="term" value="P:ubiquitin-dependent protein catabolic process"/>
    <property type="evidence" value="ECO:0007669"/>
    <property type="project" value="UniProtKB-UniRule"/>
</dbReference>
<dbReference type="PANTHER" id="PTHR10589">
    <property type="entry name" value="UBIQUITIN CARBOXYL-TERMINAL HYDROLASE"/>
    <property type="match status" value="1"/>
</dbReference>
<dbReference type="InterPro" id="IPR001578">
    <property type="entry name" value="Peptidase_C12_UCH"/>
</dbReference>
<evidence type="ECO:0000256" key="11">
    <source>
        <dbReference type="RuleBase" id="RU361215"/>
    </source>
</evidence>
<feature type="domain" description="UCH catalytic" evidence="12">
    <location>
        <begin position="5"/>
        <end position="230"/>
    </location>
</feature>
<protein>
    <recommendedName>
        <fullName evidence="9 11">Ubiquitin carboxyl-terminal hydrolase</fullName>
        <ecNumber evidence="3 11">3.4.19.12</ecNumber>
    </recommendedName>
</protein>